<sequence length="134" mass="14210">MNYYQSPNSSPANGNRRPTRVKPFVWLLILVLMAGWSSVAWVGYVMADPILAWAAGAATTVVDGGAGVAETWGGKQAGETVKLVGSSGFISQAYGLASMIVKPLIVIVWGLGMVALFMLPMLAMILGRIVGRLR</sequence>
<evidence type="ECO:0000313" key="2">
    <source>
        <dbReference type="EMBL" id="MBB3965403.1"/>
    </source>
</evidence>
<accession>A0A7W6CUH8</accession>
<keyword evidence="1" id="KW-0812">Transmembrane</keyword>
<proteinExistence type="predicted"/>
<feature type="transmembrane region" description="Helical" evidence="1">
    <location>
        <begin position="24"/>
        <end position="44"/>
    </location>
</feature>
<dbReference type="RefSeq" id="WP_183900960.1">
    <property type="nucleotide sequence ID" value="NZ_JACIDW010000009.1"/>
</dbReference>
<name>A0A7W6CUH8_9HYPH</name>
<feature type="transmembrane region" description="Helical" evidence="1">
    <location>
        <begin position="107"/>
        <end position="130"/>
    </location>
</feature>
<evidence type="ECO:0008006" key="4">
    <source>
        <dbReference type="Google" id="ProtNLM"/>
    </source>
</evidence>
<protein>
    <recommendedName>
        <fullName evidence="4">Transmembrane protein</fullName>
    </recommendedName>
</protein>
<dbReference type="EMBL" id="JACIDW010000009">
    <property type="protein sequence ID" value="MBB3965403.1"/>
    <property type="molecule type" value="Genomic_DNA"/>
</dbReference>
<keyword evidence="3" id="KW-1185">Reference proteome</keyword>
<gene>
    <name evidence="2" type="ORF">GGQ67_003076</name>
</gene>
<keyword evidence="1" id="KW-1133">Transmembrane helix</keyword>
<dbReference type="Proteomes" id="UP000582090">
    <property type="component" value="Unassembled WGS sequence"/>
</dbReference>
<evidence type="ECO:0000313" key="3">
    <source>
        <dbReference type="Proteomes" id="UP000582090"/>
    </source>
</evidence>
<evidence type="ECO:0000256" key="1">
    <source>
        <dbReference type="SAM" id="Phobius"/>
    </source>
</evidence>
<comment type="caution">
    <text evidence="2">The sequence shown here is derived from an EMBL/GenBank/DDBJ whole genome shotgun (WGS) entry which is preliminary data.</text>
</comment>
<reference evidence="2 3" key="1">
    <citation type="submission" date="2020-08" db="EMBL/GenBank/DDBJ databases">
        <title>Genomic Encyclopedia of Type Strains, Phase IV (KMG-IV): sequencing the most valuable type-strain genomes for metagenomic binning, comparative biology and taxonomic classification.</title>
        <authorList>
            <person name="Goeker M."/>
        </authorList>
    </citation>
    <scope>NUCLEOTIDE SEQUENCE [LARGE SCALE GENOMIC DNA]</scope>
    <source>
        <strain evidence="2 3">DSM 26575</strain>
    </source>
</reference>
<organism evidence="2 3">
    <name type="scientific">Rhizobium metallidurans</name>
    <dbReference type="NCBI Taxonomy" id="1265931"/>
    <lineage>
        <taxon>Bacteria</taxon>
        <taxon>Pseudomonadati</taxon>
        <taxon>Pseudomonadota</taxon>
        <taxon>Alphaproteobacteria</taxon>
        <taxon>Hyphomicrobiales</taxon>
        <taxon>Rhizobiaceae</taxon>
        <taxon>Rhizobium/Agrobacterium group</taxon>
        <taxon>Rhizobium</taxon>
    </lineage>
</organism>
<dbReference type="AlphaFoldDB" id="A0A7W6CUH8"/>
<keyword evidence="1" id="KW-0472">Membrane</keyword>